<gene>
    <name evidence="6" type="ORF">AVDCRST_MAG68-3298</name>
</gene>
<dbReference type="InterPro" id="IPR000873">
    <property type="entry name" value="AMP-dep_synth/lig_dom"/>
</dbReference>
<dbReference type="InterPro" id="IPR042099">
    <property type="entry name" value="ANL_N_sf"/>
</dbReference>
<keyword evidence="3" id="KW-0596">Phosphopantetheine</keyword>
<dbReference type="InterPro" id="IPR029058">
    <property type="entry name" value="AB_hydrolase_fold"/>
</dbReference>
<dbReference type="Gene3D" id="3.40.50.12780">
    <property type="entry name" value="N-terminal domain of ligase-like"/>
    <property type="match status" value="3"/>
</dbReference>
<name>A0A6J4LYS9_9BACT</name>
<dbReference type="FunFam" id="3.30.300.30:FF:000010">
    <property type="entry name" value="Enterobactin synthetase component F"/>
    <property type="match status" value="5"/>
</dbReference>
<dbReference type="SUPFAM" id="SSF47336">
    <property type="entry name" value="ACP-like"/>
    <property type="match status" value="6"/>
</dbReference>
<dbReference type="GO" id="GO:0043041">
    <property type="term" value="P:amino acid activation for nonribosomal peptide biosynthetic process"/>
    <property type="evidence" value="ECO:0007669"/>
    <property type="project" value="TreeGrafter"/>
</dbReference>
<dbReference type="CDD" id="cd19531">
    <property type="entry name" value="LCL_NRPS-like"/>
    <property type="match status" value="4"/>
</dbReference>
<dbReference type="InterPro" id="IPR036736">
    <property type="entry name" value="ACP-like_sf"/>
</dbReference>
<dbReference type="GO" id="GO:0003824">
    <property type="term" value="F:catalytic activity"/>
    <property type="evidence" value="ECO:0007669"/>
    <property type="project" value="InterPro"/>
</dbReference>
<dbReference type="SMART" id="SM00823">
    <property type="entry name" value="PKS_PP"/>
    <property type="match status" value="6"/>
</dbReference>
<evidence type="ECO:0000259" key="5">
    <source>
        <dbReference type="PROSITE" id="PS50075"/>
    </source>
</evidence>
<dbReference type="Pfam" id="PF13193">
    <property type="entry name" value="AMP-binding_C"/>
    <property type="match status" value="5"/>
</dbReference>
<dbReference type="GO" id="GO:0072330">
    <property type="term" value="P:monocarboxylic acid biosynthetic process"/>
    <property type="evidence" value="ECO:0007669"/>
    <property type="project" value="UniProtKB-ARBA"/>
</dbReference>
<dbReference type="FunFam" id="2.30.38.10:FF:000001">
    <property type="entry name" value="Non-ribosomal peptide synthetase PvdI"/>
    <property type="match status" value="4"/>
</dbReference>
<feature type="domain" description="Carrier" evidence="5">
    <location>
        <begin position="574"/>
        <end position="649"/>
    </location>
</feature>
<dbReference type="Gene3D" id="3.30.559.10">
    <property type="entry name" value="Chloramphenicol acetyltransferase-like domain"/>
    <property type="match status" value="5"/>
</dbReference>
<protein>
    <submittedName>
        <fullName evidence="6">Siderophore biosynthesis non-ribosomal peptide synthetase modules</fullName>
    </submittedName>
</protein>
<dbReference type="FunFam" id="3.40.50.980:FF:000001">
    <property type="entry name" value="Non-ribosomal peptide synthetase"/>
    <property type="match status" value="5"/>
</dbReference>
<dbReference type="InterPro" id="IPR023213">
    <property type="entry name" value="CAT-like_dom_sf"/>
</dbReference>
<dbReference type="Gene3D" id="1.10.1200.10">
    <property type="entry name" value="ACP-like"/>
    <property type="match status" value="5"/>
</dbReference>
<dbReference type="Pfam" id="PF00668">
    <property type="entry name" value="Condensation"/>
    <property type="match status" value="5"/>
</dbReference>
<dbReference type="InterPro" id="IPR009081">
    <property type="entry name" value="PP-bd_ACP"/>
</dbReference>
<dbReference type="InterPro" id="IPR020845">
    <property type="entry name" value="AMP-binding_CS"/>
</dbReference>
<evidence type="ECO:0000256" key="3">
    <source>
        <dbReference type="ARBA" id="ARBA00022450"/>
    </source>
</evidence>
<dbReference type="Gene3D" id="3.40.50.1820">
    <property type="entry name" value="alpha/beta hydrolase"/>
    <property type="match status" value="1"/>
</dbReference>
<dbReference type="GO" id="GO:0005829">
    <property type="term" value="C:cytosol"/>
    <property type="evidence" value="ECO:0007669"/>
    <property type="project" value="TreeGrafter"/>
</dbReference>
<dbReference type="CDD" id="cd17646">
    <property type="entry name" value="A_NRPS_AB3403-like"/>
    <property type="match status" value="1"/>
</dbReference>
<dbReference type="Pfam" id="PF00550">
    <property type="entry name" value="PP-binding"/>
    <property type="match status" value="6"/>
</dbReference>
<sequence>MEVFAGATSSAPPSLATGPTLPLPAGAPATLAGVLRAASEEDRPGRIVRVRADGGEVVLCYRELRTRAERILGGLRARGVRPGDEVVFQVETAEEFFPALWACILGGFTAVPAGVADPGDVDGHAARRLRDVWNTLDRPLVLAGDGLAGAVHALLGGAARVAPVAELAAHEPDPAWHPAAPDAIAVLLLSSGTTGRPKLIQRSHKNLLCMCQRTPSLAGVDRHDVTALNWLPLDHNAGLTSSLATLAAGADQVHLGTRDVLEDPERWLEALHRYRVTHTGGTNYSLGLLNGHLAAASGRSWDFSRLANFTVTAEPVIVRTVRAFLGHMSRYGLRPEALRPSYGMSEVGGITRVARLSLDGEPGGDAFTEVGTPFPGISLRVVDAEGRVVPEGCPGRVQVRGDTVTPGYAREPEQTRESFTEDGWFDTGDAGALRGGALTITGREKDVLIVNGLNFQSQEVEAAVEEVAGVEHGCTAVCPVRTAGRDTDEAAVFLHTPLYGADERAALRREVRRAVAARFGATVAHVLLVEPEEIPRTSLGKIRRPALRGALDAGSFAGALAEDQRGGGGEGWVAPRTEVERQLCAVWAEVLGTGEVGIHDGFLALGGHSLLATRVASRVRQALGVELPARAVFDAPTVAELAPRVEALRRAVPPPLAAPVAPVERGNRLALSFAQQRLWFLHRLGGADGAYHLPVRLRLEGELDRDALRRALNGIVARHEALRTVFVHVDGEPEQRILPVEESGFRLREHDLGAHPEPEAELRRLSDEEAGAPFDLERGPLFRGRLVRLAADDHVLLLTMHHIVSDGWSMGVLFGELNALYGAFARGGADPLPPLPVQYADYAAWQRRGVEGEILQGQADYWTRTLGGAPELLELPADRARPAQQDHAGASLEVELDEELTAALKALGRRHGATLFATLLAGWAAVLSRLSGQPEVVVGTPAANRGRPEVEGLIGFFVNTLALRLDLSGSPTVAELLERVRTRSLEAQQHQDIPFEQVVERVQPARSLSHSPLFQVMFAWQNAPAGLELPGLRVSSAGAPPARAAQFDLTLSLQERDGRIVGAVEYATALYDPETVGRHLGYLGRVLEAMAADDRQQVDQLPLLPEAERRWMEEWNATAAPYPAGSCVHELFEAQVERTPGATAVAFGGRALTYAELNARANRLAHELRARGVGPDARVAICAERGPEVMVALLAVLKAGGAYVPLDPAYPAERLRYMLRDSAPVAVLAAASPPGLFEGLGVPVLDLAAPAPSRPETNPERSAVGLTPDHLAYVIYTSGSTGRPKGVMVAHRNLVHSTTARFAFYREPVDAFLLLSSVAFDSSVAGIFWTLCGGGRLVLPVLGAEQDPAALAKLIAGERVSHLLALPSLYRMLLREGGPGALATLRAVAVAGEECPPALPGEHGEALPGATLYNEYGPTEGTVWSTALAIGGVGPSGRVSIGRPIPNARAYVLDERHQPSPAGVAGELFVGGAGVARGYLDRPALTAERFVPDPFGGEPGARLYRTGDRARWLPDGTIEFLGRTDQQVKVRGFRIELGEIEARLAEHPRVREAVAVAREDSPGDRRLAAYYVGDGGSVEVEALRAHLAEALPEYMVPAAYVRLERLPLTPNGKVDRRALPAPQEDAFARRGREAPLAGTEEAVAEIWSEVLGLGRVGRHDNFFELGGHSLLAVTLVERMRRRGLHTEVRALFTAPTLAGFAASVDGRSREVQVPPNAIVPGSGRITPEMLPLVELTQAQIDAVVARVPGGAANVQDIYPVAPLQEGILFHHLLAGDRDPYVTRMLSGFDSRERLDACVDALQAVIRRHDILRTAVEWEGLPEPVQVVHRQAPLPVEEVALDAGGGDAAEALQALAAARLDVRRAPMMHARVAFDAARERWLLLVELHHLIGDHTTLELQQEEIRAHLLGRERELPAPLPFRNYVAQARLGVDRAEHEAFFRTLLGDVAEPTVPFGLLDVRGDGSAVEDGQLRVDAGLAARLRGRARALGVSAAALCHVAWAQVLARVSGCDDVVFGTVLFGRMSGGEGADRVMGLFINTLPVRVRAGTAGVEASVRAMHAQLAELLRHEHASLALAQRCSRVQAPAPLFTSILNYRHNTAAEAARGPEPRPGWEGIRTLRIQERSNYPVALSVEDFGEGFGLTAQAPASVGPRRVCAMMHRTLEGLVEALEGAPGRAVGALDVLPEPERRTLLEEWNAATAPSAGGPCVHELFEAQVERTPHAVAVEFEGESLSYAALNARANRLAHGLRGRGVGPEVRVGLCVERGLEMVAGVLGVLKAGGAYVPLDPDYPAERLALFLEDSRVAALLVQPHLEAALPTHGAAVVRLDGSEIADAPATNPERGELTPDHLAYVIYTSGSTGTPKGVRVTHGNLAATLQTTARVYGFQEGDRMPSLASLAFDIWLFESLLPLLRGGTVRMVPRERVLDPDALAEEVAHATLLHAVPALMRQVVARVRETRGALPGLRRAFVGGDAIAPELLREMREAFPAASIYAMYGPTEGTIMCAAHRVEGEEVGQRHLMGRPLGNAPLYVLDARGMLVPIGIPGELCIGGASVARDYLGRPGQTAEKFVPDPFSRAPGARLYRTGDVARWGADGLLEFVGRVDEQVKIRGFRIEPGEVEAALEEHPRVREAVVIAREDTPGDRRLVAYCVAEEGGVAVEALRAHLAEGLPEYMVPSAFVMLPALPLTTNGKVDRKALPAPDGGAYALREYEAPAGEVEAALAEIWAGVLGVERVGRRDDFFALGGHSLLAVQVISRVRQALDGEVALGDLFVHPVLADFANALSGAPAAELPPIVPVERSGRLALSFAQQRLWFLEQLGSAGATYHVRMRMRLRGELHRDALGRALNGIVARHEALRTVFVQVDGEPEQRVLSAEESGFRLREHDLAAHADPDAELRRLGAEEAEGRFDLERGPLLRGRLVRMAWDDHVLLLTMHHIVSDGWSMGVFVRELNALYTAFLRAEPDPLPPLPIQYADYAAWQRRWVTGEVLREQAEYWEAALAGAPELLELPADHPRPARPDHAGASLKVELDEELTAALKALGQRHGTTLFMTLLAGWAVVLSRLSGQPEVVVGTPTANRGRPEVEGLIGFFVNTLALRVDLSGSPTVTELLQRVRTRALEGQRHQDIPFEQVVERVQPARSLSHTPLFQVMFVWQNAPGGRPELPGLTPGALPDEADGTAKFDLTLSLDERDGRIVGGLGYATALYERATVERHLGYLRAVLAGMVEEEGRRVARLPLLSAAERRQVVDEWNATAAEYPGRLGVHEVFEAQAARTPDAVAVACGDETLTYAELDGRADRLARHLRARGAGAGARVAILMPRGIHLVVAELAILKAGAAYVPIDPSFPAERIAFMVADSRSCLVLGRRGDPLPALAGVERVDADALPAADEPGPRPVLGGEAPAYVMYTSGSTGEPKGVVVPHRAITRLALNNGYADFRPADRVAFAANPTFDASTMEVWGPLLNGGRVVVIAQDVLLDPRRFGAALVGQGVSVLWLTVGLFNQYADELRDELGSLRHLIVGGDALDPRVIARVLEGRPPAHLTNGYGPTESTTFAITHRIRRVADGARGIPLGRPISNTRVYVVDGGGEPVPAGVAGELFLGGAGVAHGYLNRPALTAERFVPDPFGGEPGARLYRTGDLGRWLPDGTVEFLGRTDQQVKVRGFRIELGEIEARLAGHPAVREAVALVREAGPGDKRLVAYFVGADEASAEALRAHLSEHLPEYMVPEAFVRLAALPLTANGKLDRAALPAPDAGAYAAREYEPPAGAMETALARIWSDVLKVERVGRWDHFFELGGHSLLAVQVVSRVRRVLGVEVALGDLFVHPVLAELARRLEQAARAELPPILPARRSGRLALSFAQQRLWFLEQLGSTGATYHIPMRMRLEGALDRGALHRALHTVVARHEALRTTFPVADGEPEQRVLPVEESGFRLHEHDLDGRAEAETELRRWMADEAEAPFDLARGPLFRGRLIRMAPEDHVLLLTMHHIVSDGWSMGVFTRELGALYEAFRRGEGDPLPPLPIQYADYAAWQREWVEGEVLGEQAEYWKAALSGAPELLELPADHPRPARPDHAGASLKVELDEQLTAALKALGARHGTTPFMTLLAGWAVVLSRLSGQQEVVVGTPTANRGRAEVEELIGFFVNTLALRVDLSGSPTVAELLERVRARALEAQQHQDIPFEQVVERVQPARSLSHTPLFQVMFAWQNAPAGLELPGLRVGGVNVPRPYPAKFDLTLWLGEAEGRISGALTYATALYERATVERHLAYLRRVLESMAEDPHRRVDGIGLLPAAERARVLHEWNGTEMPYPADACIHELFEAQVERAPDAVAVSYEGGSLTYGELNGRANRLARFLAGRGVGPDVRVGLCAERGPEMAVALLAVLKAGGAYVPLDPSYPADRLRFMLDDSAPAMLLTQAALAERFAGLPVVVLDADAPEWSGQPDSNPPRRGLTPEHLAYVIYTSGSTGTPKGVMNLHRGLTNRLVWGQSAWGLTADDAVLLKTSLSFDGLVRELFWPLLAGARVVVARPEGHRDPAYLLETIRRAEITTLNLVPSLLQVLVEEPGVERCRTLQRVLCGGEALPGALLARVRERLPHAEVHNLYGPSEAATAAVALRCTAAEGSVPIGGPIGNTRLYLLDGAGEPVPVGVAGELYVGGAGVARGYEGRPALTAERFVPDPFSGEAGARLYRTGDLGRWLPEGSVAFLGRNDAQVKVRGHRVEPGEVEAALLAHPRVREALVLAREDAPGDRRLVAYWIGGDAGGAEALRAHLAERLPEYMVPAAYVRLESWPQTPNGKVDRRALPAPGGDAYAARDFEAPASEMEVAVAEVWCGVLGVERVGRRDHFFDLGGHSLLAVQVVSRVRGVLGVEVALGDLFVHPVLAEFARELQTAARVELPPIRRAARREHLPLSFGQQRLWFLDQLGGGGGAYHIPMRVRMRGALDRDALRRALDAVVARHEALRTTFPVVDGRPEQRVAPAEMSGFRLVEHDLGAYTEAELHRLMEDEARARFDLERGPLFRGRLVRLGDEDHVLLLTLHHAVADGWSTGVLARELSALYAAFLRGEPDPLPPLPVQYTDYAAWQREWVEGEVLQRQAGYWKQALAGAPELLELPADHARTAEREHTGAAMRLELDEELTAALKALSRRRGTTLFMTLLAGWAAVLGRLSGQDEVVIGTPTANRGRSEVEGLIGFFVNMLALRVDLSGSPTVAELLGRVKARALDAQHNQDIPFERVVEAVQPVRSLASSPLFQVVFAWQNAPGGEMSLPGLELGGVGASEPPITARFDLALSLWEANGRIVGGMLYATALFEEATVARYVGYLRGALAAMAAGEEQRVGWRALLPAAERARVLEEHNATDAAYPGASCIHELFEAQARRTPDAVALVARERVLGYRELNERANRLARGLRERGVGPDVRVAVCVERSPEMVVGVLAVLKAGGAYVPLDPSYPAERLRYVLDDSGAVALLTQRSLQGLFGDAGLPVLALDGEAPEWESRPASDPARAGLTPDHLAYVIYTSGSTGRPKGVMNHHRGVVNHLAWSQHAWSLEPGEGVLQKIPLGFDVSVRELFWPLAVGARLVLADPDEHKDPGSLAETIQRERIGATHFSPSMLEAFLAHPEAGACTGLRRVLTGGEPLSAALARRFYERLPGTTLYHMYGPTEATVAATGRSCPRDGAEGSHGIGRPLANTRAYVLDAEGDPVPVGVAGELYLGGVQVARGYVDRPALTAQRFVPDPFGPRPGARLYRTGDLGRWLPDGSVEFLGRADHQVKVRGFRVELGEIEARLAEHAGVREVVVAARGDGPGDARLVAYWAGARELDPGALRAHLAERLPEHMVPAAYVRLEALPLLPSGKVDRQALPAPDGEALAARGFEAPAGETEGALAEIWAELLGVERVGRHDHFFELGGHSLLATRLVVRIGRHMGTTIALKDVFDAPVLADLASRIVQAELAQFDPEELAALLQQSAAAAEGL</sequence>
<feature type="domain" description="Carrier" evidence="5">
    <location>
        <begin position="4821"/>
        <end position="4896"/>
    </location>
</feature>
<dbReference type="FunFam" id="3.40.50.12780:FF:000012">
    <property type="entry name" value="Non-ribosomal peptide synthetase"/>
    <property type="match status" value="5"/>
</dbReference>
<dbReference type="NCBIfam" id="TIGR01733">
    <property type="entry name" value="AA-adenyl-dom"/>
    <property type="match status" value="5"/>
</dbReference>
<dbReference type="InterPro" id="IPR045851">
    <property type="entry name" value="AMP-bd_C_sf"/>
</dbReference>
<dbReference type="SUPFAM" id="SSF56801">
    <property type="entry name" value="Acetyl-CoA synthetase-like"/>
    <property type="match status" value="6"/>
</dbReference>
<keyword evidence="4" id="KW-0597">Phosphoprotein</keyword>
<evidence type="ECO:0000256" key="4">
    <source>
        <dbReference type="ARBA" id="ARBA00022553"/>
    </source>
</evidence>
<comment type="cofactor">
    <cofactor evidence="1">
        <name>pantetheine 4'-phosphate</name>
        <dbReference type="ChEBI" id="CHEBI:47942"/>
    </cofactor>
</comment>
<dbReference type="CDD" id="cd12117">
    <property type="entry name" value="A_NRPS_Srf_like"/>
    <property type="match status" value="1"/>
</dbReference>
<reference evidence="6" key="1">
    <citation type="submission" date="2020-02" db="EMBL/GenBank/DDBJ databases">
        <authorList>
            <person name="Meier V. D."/>
        </authorList>
    </citation>
    <scope>NUCLEOTIDE SEQUENCE</scope>
    <source>
        <strain evidence="6">AVDCRST_MAG68</strain>
    </source>
</reference>
<dbReference type="Gene3D" id="2.30.38.10">
    <property type="entry name" value="Luciferase, Domain 3"/>
    <property type="match status" value="3"/>
</dbReference>
<dbReference type="GO" id="GO:0031177">
    <property type="term" value="F:phosphopantetheine binding"/>
    <property type="evidence" value="ECO:0007669"/>
    <property type="project" value="InterPro"/>
</dbReference>
<dbReference type="FunFam" id="1.10.1200.10:FF:000005">
    <property type="entry name" value="Nonribosomal peptide synthetase 1"/>
    <property type="match status" value="4"/>
</dbReference>
<dbReference type="InterPro" id="IPR001242">
    <property type="entry name" value="Condensation_dom"/>
</dbReference>
<evidence type="ECO:0000256" key="1">
    <source>
        <dbReference type="ARBA" id="ARBA00001957"/>
    </source>
</evidence>
<dbReference type="InterPro" id="IPR006162">
    <property type="entry name" value="Ppantetheine_attach_site"/>
</dbReference>
<dbReference type="FunFam" id="3.30.559.10:FF:000012">
    <property type="entry name" value="Non-ribosomal peptide synthetase"/>
    <property type="match status" value="4"/>
</dbReference>
<dbReference type="NCBIfam" id="NF003417">
    <property type="entry name" value="PRK04813.1"/>
    <property type="match status" value="6"/>
</dbReference>
<dbReference type="GO" id="GO:0044550">
    <property type="term" value="P:secondary metabolite biosynthetic process"/>
    <property type="evidence" value="ECO:0007669"/>
    <property type="project" value="UniProtKB-ARBA"/>
</dbReference>
<dbReference type="PANTHER" id="PTHR45527">
    <property type="entry name" value="NONRIBOSOMAL PEPTIDE SYNTHETASE"/>
    <property type="match status" value="1"/>
</dbReference>
<dbReference type="NCBIfam" id="NF004282">
    <property type="entry name" value="PRK05691.1"/>
    <property type="match status" value="8"/>
</dbReference>
<accession>A0A6J4LYS9</accession>
<dbReference type="PROSITE" id="PS00012">
    <property type="entry name" value="PHOSPHOPANTETHEINE"/>
    <property type="match status" value="6"/>
</dbReference>
<dbReference type="PROSITE" id="PS00455">
    <property type="entry name" value="AMP_BINDING"/>
    <property type="match status" value="6"/>
</dbReference>
<dbReference type="PROSITE" id="PS50075">
    <property type="entry name" value="CARRIER"/>
    <property type="match status" value="6"/>
</dbReference>
<dbReference type="Gene3D" id="3.30.300.30">
    <property type="match status" value="6"/>
</dbReference>
<feature type="domain" description="Carrier" evidence="5">
    <location>
        <begin position="2715"/>
        <end position="2790"/>
    </location>
</feature>
<feature type="domain" description="Carrier" evidence="5">
    <location>
        <begin position="5879"/>
        <end position="5954"/>
    </location>
</feature>
<proteinExistence type="inferred from homology"/>
<dbReference type="FunFam" id="1.10.1200.10:FF:000016">
    <property type="entry name" value="Non-ribosomal peptide synthase"/>
    <property type="match status" value="2"/>
</dbReference>
<feature type="domain" description="Carrier" evidence="5">
    <location>
        <begin position="1634"/>
        <end position="1708"/>
    </location>
</feature>
<dbReference type="PANTHER" id="PTHR45527:SF1">
    <property type="entry name" value="FATTY ACID SYNTHASE"/>
    <property type="match status" value="1"/>
</dbReference>
<dbReference type="CDD" id="cd05930">
    <property type="entry name" value="A_NRPS"/>
    <property type="match status" value="3"/>
</dbReference>
<dbReference type="InterPro" id="IPR020806">
    <property type="entry name" value="PKS_PP-bd"/>
</dbReference>
<evidence type="ECO:0000313" key="6">
    <source>
        <dbReference type="EMBL" id="CAA9345465.1"/>
    </source>
</evidence>
<organism evidence="6">
    <name type="scientific">uncultured Gemmatimonadota bacterium</name>
    <dbReference type="NCBI Taxonomy" id="203437"/>
    <lineage>
        <taxon>Bacteria</taxon>
        <taxon>Pseudomonadati</taxon>
        <taxon>Gemmatimonadota</taxon>
        <taxon>environmental samples</taxon>
    </lineage>
</organism>
<dbReference type="EMBL" id="CADCTW010000157">
    <property type="protein sequence ID" value="CAA9345465.1"/>
    <property type="molecule type" value="Genomic_DNA"/>
</dbReference>
<feature type="domain" description="Carrier" evidence="5">
    <location>
        <begin position="3767"/>
        <end position="3842"/>
    </location>
</feature>
<dbReference type="InterPro" id="IPR010071">
    <property type="entry name" value="AA_adenyl_dom"/>
</dbReference>
<evidence type="ECO:0000256" key="2">
    <source>
        <dbReference type="ARBA" id="ARBA00006432"/>
    </source>
</evidence>
<dbReference type="Gene3D" id="3.30.559.30">
    <property type="entry name" value="Nonribosomal peptide synthetase, condensation domain"/>
    <property type="match status" value="5"/>
</dbReference>
<dbReference type="SUPFAM" id="SSF52777">
    <property type="entry name" value="CoA-dependent acyltransferases"/>
    <property type="match status" value="10"/>
</dbReference>
<dbReference type="CDD" id="cd19544">
    <property type="entry name" value="E-C_NRPS"/>
    <property type="match status" value="1"/>
</dbReference>
<dbReference type="Gene3D" id="3.40.50.980">
    <property type="match status" value="6"/>
</dbReference>
<comment type="similarity">
    <text evidence="2">Belongs to the ATP-dependent AMP-binding enzyme family.</text>
</comment>
<dbReference type="InterPro" id="IPR025110">
    <property type="entry name" value="AMP-bd_C"/>
</dbReference>
<dbReference type="Pfam" id="PF00501">
    <property type="entry name" value="AMP-binding"/>
    <property type="match status" value="6"/>
</dbReference>